<feature type="compositionally biased region" description="Basic and acidic residues" evidence="1">
    <location>
        <begin position="20"/>
        <end position="36"/>
    </location>
</feature>
<keyword evidence="4" id="KW-1185">Reference proteome</keyword>
<feature type="compositionally biased region" description="Low complexity" evidence="1">
    <location>
        <begin position="71"/>
        <end position="80"/>
    </location>
</feature>
<feature type="chain" id="PRO_5016934481" evidence="2">
    <location>
        <begin position="18"/>
        <end position="112"/>
    </location>
</feature>
<dbReference type="Proteomes" id="UP000252519">
    <property type="component" value="Unassembled WGS sequence"/>
</dbReference>
<comment type="caution">
    <text evidence="3">The sequence shown here is derived from an EMBL/GenBank/DDBJ whole genome shotgun (WGS) entry which is preliminary data.</text>
</comment>
<evidence type="ECO:0000256" key="1">
    <source>
        <dbReference type="SAM" id="MobiDB-lite"/>
    </source>
</evidence>
<protein>
    <submittedName>
        <fullName evidence="3">Uncharacterized protein</fullName>
    </submittedName>
</protein>
<keyword evidence="2" id="KW-0732">Signal</keyword>
<dbReference type="EMBL" id="JOJR01000021">
    <property type="protein sequence ID" value="RCN50607.1"/>
    <property type="molecule type" value="Genomic_DNA"/>
</dbReference>
<evidence type="ECO:0000313" key="3">
    <source>
        <dbReference type="EMBL" id="RCN50607.1"/>
    </source>
</evidence>
<accession>A0A368H5R6</accession>
<name>A0A368H5R6_ANCCA</name>
<evidence type="ECO:0000313" key="4">
    <source>
        <dbReference type="Proteomes" id="UP000252519"/>
    </source>
</evidence>
<dbReference type="AlphaFoldDB" id="A0A368H5R6"/>
<feature type="compositionally biased region" description="Low complexity" evidence="1">
    <location>
        <begin position="90"/>
        <end position="103"/>
    </location>
</feature>
<reference evidence="3 4" key="1">
    <citation type="submission" date="2014-10" db="EMBL/GenBank/DDBJ databases">
        <title>Draft genome of the hookworm Ancylostoma caninum.</title>
        <authorList>
            <person name="Mitreva M."/>
        </authorList>
    </citation>
    <scope>NUCLEOTIDE SEQUENCE [LARGE SCALE GENOMIC DNA]</scope>
    <source>
        <strain evidence="3 4">Baltimore</strain>
    </source>
</reference>
<organism evidence="3 4">
    <name type="scientific">Ancylostoma caninum</name>
    <name type="common">Dog hookworm</name>
    <dbReference type="NCBI Taxonomy" id="29170"/>
    <lineage>
        <taxon>Eukaryota</taxon>
        <taxon>Metazoa</taxon>
        <taxon>Ecdysozoa</taxon>
        <taxon>Nematoda</taxon>
        <taxon>Chromadorea</taxon>
        <taxon>Rhabditida</taxon>
        <taxon>Rhabditina</taxon>
        <taxon>Rhabditomorpha</taxon>
        <taxon>Strongyloidea</taxon>
        <taxon>Ancylostomatidae</taxon>
        <taxon>Ancylostomatinae</taxon>
        <taxon>Ancylostoma</taxon>
    </lineage>
</organism>
<proteinExistence type="predicted"/>
<feature type="signal peptide" evidence="2">
    <location>
        <begin position="1"/>
        <end position="17"/>
    </location>
</feature>
<sequence length="112" mass="12196">MKFAVVIVVAILALALAKHNSKESSEERSESRENHYGHHRGYSTAAVTRESLTTTTGPTMATDLRGRTDWTTETSSRRSTGGNTADILTHTDTSTPTRPETTTGSIYVTPQE</sequence>
<feature type="region of interest" description="Disordered" evidence="1">
    <location>
        <begin position="18"/>
        <end position="112"/>
    </location>
</feature>
<gene>
    <name evidence="3" type="ORF">ANCCAN_03220</name>
</gene>
<feature type="compositionally biased region" description="Polar residues" evidence="1">
    <location>
        <begin position="50"/>
        <end position="59"/>
    </location>
</feature>
<evidence type="ECO:0000256" key="2">
    <source>
        <dbReference type="SAM" id="SignalP"/>
    </source>
</evidence>